<comment type="subcellular location">
    <subcellularLocation>
        <location evidence="2">Nucleus</location>
    </subcellularLocation>
</comment>
<comment type="caution">
    <text evidence="4">The sequence shown here is derived from an EMBL/GenBank/DDBJ whole genome shotgun (WGS) entry which is preliminary data.</text>
</comment>
<evidence type="ECO:0000256" key="2">
    <source>
        <dbReference type="RuleBase" id="RU367113"/>
    </source>
</evidence>
<dbReference type="PANTHER" id="PTHR12395:SF9">
    <property type="entry name" value="DECAPPING AND EXORIBONUCLEASE PROTEIN"/>
    <property type="match status" value="1"/>
</dbReference>
<feature type="domain" description="RAI1-like" evidence="3">
    <location>
        <begin position="48"/>
        <end position="374"/>
    </location>
</feature>
<gene>
    <name evidence="4" type="ORF">CEUSTIGMA_g3439.t1</name>
</gene>
<dbReference type="GO" id="GO:0110155">
    <property type="term" value="P:NAD-cap decapping"/>
    <property type="evidence" value="ECO:0007669"/>
    <property type="project" value="TreeGrafter"/>
</dbReference>
<proteinExistence type="inferred from homology"/>
<accession>A0A250WYY7</accession>
<dbReference type="GO" id="GO:0004518">
    <property type="term" value="F:nuclease activity"/>
    <property type="evidence" value="ECO:0007669"/>
    <property type="project" value="UniProtKB-KW"/>
</dbReference>
<dbReference type="EC" id="3.6.1.-" evidence="2"/>
<keyword evidence="2" id="KW-0378">Hydrolase</keyword>
<dbReference type="InterPro" id="IPR039039">
    <property type="entry name" value="RAI1-like_fam"/>
</dbReference>
<dbReference type="STRING" id="1157962.A0A250WYY7"/>
<dbReference type="OrthoDB" id="10020793at2759"/>
<evidence type="ECO:0000256" key="1">
    <source>
        <dbReference type="ARBA" id="ARBA00006562"/>
    </source>
</evidence>
<comment type="cofactor">
    <cofactor evidence="2">
        <name>a divalent metal cation</name>
        <dbReference type="ChEBI" id="CHEBI:60240"/>
    </cofactor>
</comment>
<comment type="similarity">
    <text evidence="1 2">Belongs to the DXO/Dom3Z family.</text>
</comment>
<keyword evidence="2" id="KW-0539">Nucleus</keyword>
<protein>
    <recommendedName>
        <fullName evidence="2">Decapping nuclease</fullName>
        <ecNumber evidence="2">3.6.1.-</ecNumber>
    </recommendedName>
</protein>
<sequence length="399" mass="44144">MTVCSKTPFQVRARPSILSPVTVTPPVMLSYFSSCSGITGPPAGSMGRLFQDSSALRPLDFSVWDRLPLDLNEGFSSSYLAVENPEQYKPTGCKGILLAYDSISAAGQARKVNEIQVHSSRQIFVEMFMTPVIDAHWLSKSRTASSNENSAAWTIYGCFTAGRLFLHKERMQALYPNKALYEYYGMRFEACCKGESEVLQQGPQFRAVMLHQMGALGLLVPGEIDCFDKDLVVLERQGTELVEGSLDQQQRAAAKQPNSWIEIKVARAPRNPRFVSKSQQAKPIKWWLQSMFGGVSKVACGEWNEQGLVETLSLLPVSELPDMAVQLGYNCASPSDILSFGTSLLQYMLEVTSCSPRALLEFKYDPSEGLIHTCQVQDLPAAQSEFMEVMSDDSALLAL</sequence>
<dbReference type="EMBL" id="BEGY01000015">
    <property type="protein sequence ID" value="GAX75996.1"/>
    <property type="molecule type" value="Genomic_DNA"/>
</dbReference>
<dbReference type="GO" id="GO:0005829">
    <property type="term" value="C:cytosol"/>
    <property type="evidence" value="ECO:0007669"/>
    <property type="project" value="TreeGrafter"/>
</dbReference>
<dbReference type="GO" id="GO:0000166">
    <property type="term" value="F:nucleotide binding"/>
    <property type="evidence" value="ECO:0007669"/>
    <property type="project" value="UniProtKB-KW"/>
</dbReference>
<dbReference type="GO" id="GO:0000956">
    <property type="term" value="P:nuclear-transcribed mRNA catabolic process"/>
    <property type="evidence" value="ECO:0007669"/>
    <property type="project" value="TreeGrafter"/>
</dbReference>
<keyword evidence="2" id="KW-0479">Metal-binding</keyword>
<organism evidence="4 5">
    <name type="scientific">Chlamydomonas eustigma</name>
    <dbReference type="NCBI Taxonomy" id="1157962"/>
    <lineage>
        <taxon>Eukaryota</taxon>
        <taxon>Viridiplantae</taxon>
        <taxon>Chlorophyta</taxon>
        <taxon>core chlorophytes</taxon>
        <taxon>Chlorophyceae</taxon>
        <taxon>CS clade</taxon>
        <taxon>Chlamydomonadales</taxon>
        <taxon>Chlamydomonadaceae</taxon>
        <taxon>Chlamydomonas</taxon>
    </lineage>
</organism>
<keyword evidence="2" id="KW-0547">Nucleotide-binding</keyword>
<keyword evidence="5" id="KW-1185">Reference proteome</keyword>
<comment type="function">
    <text evidence="2">Decapping enzyme for NAD-capped RNAs: specifically hydrolyzes the nicotinamide adenine dinucleotide (NAD) cap from a subset of RNAs by removing the entire NAD moiety from the 5'-end of an NAD-capped RNA.</text>
</comment>
<dbReference type="PANTHER" id="PTHR12395">
    <property type="entry name" value="DOM-3 RELATED"/>
    <property type="match status" value="1"/>
</dbReference>
<name>A0A250WYY7_9CHLO</name>
<dbReference type="InterPro" id="IPR013961">
    <property type="entry name" value="RAI1"/>
</dbReference>
<keyword evidence="2" id="KW-0540">Nuclease</keyword>
<reference evidence="4 5" key="1">
    <citation type="submission" date="2017-08" db="EMBL/GenBank/DDBJ databases">
        <title>Acidophilic green algal genome provides insights into adaptation to an acidic environment.</title>
        <authorList>
            <person name="Hirooka S."/>
            <person name="Hirose Y."/>
            <person name="Kanesaki Y."/>
            <person name="Higuchi S."/>
            <person name="Fujiwara T."/>
            <person name="Onuma R."/>
            <person name="Era A."/>
            <person name="Ohbayashi R."/>
            <person name="Uzuka A."/>
            <person name="Nozaki H."/>
            <person name="Yoshikawa H."/>
            <person name="Miyagishima S.Y."/>
        </authorList>
    </citation>
    <scope>NUCLEOTIDE SEQUENCE [LARGE SCALE GENOMIC DNA]</scope>
    <source>
        <strain evidence="4 5">NIES-2499</strain>
    </source>
</reference>
<dbReference type="GO" id="GO:0003723">
    <property type="term" value="F:RNA binding"/>
    <property type="evidence" value="ECO:0007669"/>
    <property type="project" value="UniProtKB-KW"/>
</dbReference>
<dbReference type="AlphaFoldDB" id="A0A250WYY7"/>
<keyword evidence="2" id="KW-0694">RNA-binding</keyword>
<dbReference type="Pfam" id="PF08652">
    <property type="entry name" value="RAI1"/>
    <property type="match status" value="1"/>
</dbReference>
<evidence type="ECO:0000313" key="4">
    <source>
        <dbReference type="EMBL" id="GAX75996.1"/>
    </source>
</evidence>
<dbReference type="GO" id="GO:0005634">
    <property type="term" value="C:nucleus"/>
    <property type="evidence" value="ECO:0007669"/>
    <property type="project" value="UniProtKB-SubCell"/>
</dbReference>
<dbReference type="Proteomes" id="UP000232323">
    <property type="component" value="Unassembled WGS sequence"/>
</dbReference>
<dbReference type="GO" id="GO:0034353">
    <property type="term" value="F:mRNA 5'-diphosphatase activity"/>
    <property type="evidence" value="ECO:0007669"/>
    <property type="project" value="TreeGrafter"/>
</dbReference>
<evidence type="ECO:0000313" key="5">
    <source>
        <dbReference type="Proteomes" id="UP000232323"/>
    </source>
</evidence>
<evidence type="ECO:0000259" key="3">
    <source>
        <dbReference type="Pfam" id="PF08652"/>
    </source>
</evidence>
<dbReference type="GO" id="GO:0046872">
    <property type="term" value="F:metal ion binding"/>
    <property type="evidence" value="ECO:0007669"/>
    <property type="project" value="UniProtKB-KW"/>
</dbReference>